<sequence length="81" mass="9195">MFNMLIGCKKMVSIRYGKDDIRGVISSYYQAFRLLKINNILIPIELIEHIEVLEGNAEAALIPQVLREGRSLYLIQGGRTS</sequence>
<evidence type="ECO:0000313" key="2">
    <source>
        <dbReference type="Proteomes" id="UP000650466"/>
    </source>
</evidence>
<reference evidence="1" key="1">
    <citation type="submission" date="2020-09" db="EMBL/GenBank/DDBJ databases">
        <title>Draft Genome Sequence of Paenibacillus sp. WST5.</title>
        <authorList>
            <person name="Bao Z."/>
        </authorList>
    </citation>
    <scope>NUCLEOTIDE SEQUENCE</scope>
    <source>
        <strain evidence="1">WST5</strain>
    </source>
</reference>
<name>A0A926QI01_9BACL</name>
<dbReference type="AlphaFoldDB" id="A0A926QI01"/>
<keyword evidence="2" id="KW-1185">Reference proteome</keyword>
<dbReference type="Proteomes" id="UP000650466">
    <property type="component" value="Unassembled WGS sequence"/>
</dbReference>
<evidence type="ECO:0000313" key="1">
    <source>
        <dbReference type="EMBL" id="MBD0380020.1"/>
    </source>
</evidence>
<protein>
    <submittedName>
        <fullName evidence="1">Uncharacterized protein</fullName>
    </submittedName>
</protein>
<proteinExistence type="predicted"/>
<accession>A0A926QI01</accession>
<dbReference type="RefSeq" id="WP_188173791.1">
    <property type="nucleotide sequence ID" value="NZ_JACVVD010000002.1"/>
</dbReference>
<gene>
    <name evidence="1" type="ORF">ICC18_07845</name>
</gene>
<comment type="caution">
    <text evidence="1">The sequence shown here is derived from an EMBL/GenBank/DDBJ whole genome shotgun (WGS) entry which is preliminary data.</text>
</comment>
<dbReference type="EMBL" id="JACVVD010000002">
    <property type="protein sequence ID" value="MBD0380020.1"/>
    <property type="molecule type" value="Genomic_DNA"/>
</dbReference>
<organism evidence="1 2">
    <name type="scientific">Paenibacillus sedimenti</name>
    <dbReference type="NCBI Taxonomy" id="2770274"/>
    <lineage>
        <taxon>Bacteria</taxon>
        <taxon>Bacillati</taxon>
        <taxon>Bacillota</taxon>
        <taxon>Bacilli</taxon>
        <taxon>Bacillales</taxon>
        <taxon>Paenibacillaceae</taxon>
        <taxon>Paenibacillus</taxon>
    </lineage>
</organism>